<keyword evidence="8" id="KW-1185">Reference proteome</keyword>
<sequence>MFKTAQKRAVELGTGLTFTNADPWLRRSEQVLFDFTRFSSVRFDNHFSGAACFHGYLSQKLPQNLKVKRSGYALVQTKAKPSSLDNNGFWDSSQFRYLSIRAKLPSSNIINNNPRRFYINIKCSSIIRQDIYQHSLNFRELDQWEDLVIPFPDFALTSNSVILAAQMEMYRQKILTFGFSCTDMIEGNFKLLVSNIKMFNTDRTDGDCDRIPLSSSFMWKKRCAFLNFSSILCFFSWSLVGCPAAFCLWSNIIFSTIALVSDGKSLKFDFSGSIFDTSISASPSITPDHHCILFCFSRWISSTGCLSDPDAKIDQVDSSDTTASFKVPLIIIAWACFIVTLSDLGLIIIDKSFDLVPIGRGTVISTSDKVWFHSYPSPIYISYI</sequence>
<dbReference type="PANTHER" id="PTHR13194:SF18">
    <property type="entry name" value="COMPLEX I INTERMEDIATE-ASSOCIATED PROTEIN 30, MITOCHONDRIAL"/>
    <property type="match status" value="1"/>
</dbReference>
<evidence type="ECO:0000256" key="5">
    <source>
        <dbReference type="SAM" id="Phobius"/>
    </source>
</evidence>
<dbReference type="GO" id="GO:0010257">
    <property type="term" value="P:NADH dehydrogenase complex assembly"/>
    <property type="evidence" value="ECO:0007669"/>
    <property type="project" value="TreeGrafter"/>
</dbReference>
<dbReference type="InterPro" id="IPR039131">
    <property type="entry name" value="NDUFAF1"/>
</dbReference>
<comment type="caution">
    <text evidence="7">The sequence shown here is derived from an EMBL/GenBank/DDBJ whole genome shotgun (WGS) entry which is preliminary data.</text>
</comment>
<dbReference type="InterPro" id="IPR008979">
    <property type="entry name" value="Galactose-bd-like_sf"/>
</dbReference>
<dbReference type="OrthoDB" id="42561at2759"/>
<dbReference type="GO" id="GO:0051082">
    <property type="term" value="F:unfolded protein binding"/>
    <property type="evidence" value="ECO:0007669"/>
    <property type="project" value="TreeGrafter"/>
</dbReference>
<dbReference type="AlphaFoldDB" id="A0A1R1YGN7"/>
<proteinExistence type="inferred from homology"/>
<comment type="similarity">
    <text evidence="2">Belongs to the CIA30 family.</text>
</comment>
<dbReference type="SUPFAM" id="SSF49785">
    <property type="entry name" value="Galactose-binding domain-like"/>
    <property type="match status" value="1"/>
</dbReference>
<dbReference type="Pfam" id="PF08547">
    <property type="entry name" value="CIA30"/>
    <property type="match status" value="1"/>
</dbReference>
<feature type="domain" description="NADH:ubiquinone oxidoreductase intermediate-associated protein 30" evidence="6">
    <location>
        <begin position="39"/>
        <end position="193"/>
    </location>
</feature>
<dbReference type="Proteomes" id="UP000187429">
    <property type="component" value="Unassembled WGS sequence"/>
</dbReference>
<evidence type="ECO:0000256" key="1">
    <source>
        <dbReference type="ARBA" id="ARBA00004173"/>
    </source>
</evidence>
<dbReference type="EMBL" id="LSSM01001562">
    <property type="protein sequence ID" value="OMJ25886.1"/>
    <property type="molecule type" value="Genomic_DNA"/>
</dbReference>
<protein>
    <submittedName>
        <fullName evidence="7">Complex I intermediate-associated protein 30, mitochondrial</fullName>
    </submittedName>
</protein>
<accession>A0A1R1YGN7</accession>
<gene>
    <name evidence="7" type="ORF">AYI69_g4140</name>
</gene>
<feature type="transmembrane region" description="Helical" evidence="5">
    <location>
        <begin position="327"/>
        <end position="349"/>
    </location>
</feature>
<name>A0A1R1YGN7_9FUNG</name>
<keyword evidence="3" id="KW-0496">Mitochondrion</keyword>
<keyword evidence="5" id="KW-0472">Membrane</keyword>
<dbReference type="PANTHER" id="PTHR13194">
    <property type="entry name" value="COMPLEX I INTERMEDIATE-ASSOCIATED PROTEIN 30"/>
    <property type="match status" value="1"/>
</dbReference>
<dbReference type="GO" id="GO:0005739">
    <property type="term" value="C:mitochondrion"/>
    <property type="evidence" value="ECO:0007669"/>
    <property type="project" value="UniProtKB-SubCell"/>
</dbReference>
<evidence type="ECO:0000256" key="4">
    <source>
        <dbReference type="ARBA" id="ARBA00023186"/>
    </source>
</evidence>
<evidence type="ECO:0000313" key="7">
    <source>
        <dbReference type="EMBL" id="OMJ25886.1"/>
    </source>
</evidence>
<evidence type="ECO:0000256" key="2">
    <source>
        <dbReference type="ARBA" id="ARBA00007884"/>
    </source>
</evidence>
<evidence type="ECO:0000256" key="3">
    <source>
        <dbReference type="ARBA" id="ARBA00023128"/>
    </source>
</evidence>
<keyword evidence="5" id="KW-1133">Transmembrane helix</keyword>
<evidence type="ECO:0000313" key="8">
    <source>
        <dbReference type="Proteomes" id="UP000187429"/>
    </source>
</evidence>
<evidence type="ECO:0000259" key="6">
    <source>
        <dbReference type="Pfam" id="PF08547"/>
    </source>
</evidence>
<keyword evidence="4" id="KW-0143">Chaperone</keyword>
<organism evidence="7 8">
    <name type="scientific">Smittium culicis</name>
    <dbReference type="NCBI Taxonomy" id="133412"/>
    <lineage>
        <taxon>Eukaryota</taxon>
        <taxon>Fungi</taxon>
        <taxon>Fungi incertae sedis</taxon>
        <taxon>Zoopagomycota</taxon>
        <taxon>Kickxellomycotina</taxon>
        <taxon>Harpellomycetes</taxon>
        <taxon>Harpellales</taxon>
        <taxon>Legeriomycetaceae</taxon>
        <taxon>Smittium</taxon>
    </lineage>
</organism>
<comment type="subcellular location">
    <subcellularLocation>
        <location evidence="1">Mitochondrion</location>
    </subcellularLocation>
</comment>
<feature type="transmembrane region" description="Helical" evidence="5">
    <location>
        <begin position="224"/>
        <end position="246"/>
    </location>
</feature>
<dbReference type="InterPro" id="IPR013857">
    <property type="entry name" value="NADH-UbQ_OxRdtase-assoc_prot30"/>
</dbReference>
<dbReference type="GO" id="GO:0006120">
    <property type="term" value="P:mitochondrial electron transport, NADH to ubiquinone"/>
    <property type="evidence" value="ECO:0007669"/>
    <property type="project" value="TreeGrafter"/>
</dbReference>
<reference evidence="8" key="1">
    <citation type="submission" date="2017-01" db="EMBL/GenBank/DDBJ databases">
        <authorList>
            <person name="Wang Y."/>
            <person name="White M."/>
            <person name="Kvist S."/>
            <person name="Moncalvo J.-M."/>
        </authorList>
    </citation>
    <scope>NUCLEOTIDE SEQUENCE [LARGE SCALE GENOMIC DNA]</scope>
    <source>
        <strain evidence="8">ID-206-W2</strain>
    </source>
</reference>
<keyword evidence="5" id="KW-0812">Transmembrane</keyword>